<gene>
    <name evidence="2" type="ORF">COA96_15205</name>
</gene>
<feature type="transmembrane region" description="Helical" evidence="1">
    <location>
        <begin position="20"/>
        <end position="41"/>
    </location>
</feature>
<accession>A0A2A5ARG2</accession>
<feature type="transmembrane region" description="Helical" evidence="1">
    <location>
        <begin position="48"/>
        <end position="67"/>
    </location>
</feature>
<sequence length="73" mass="8019">MMGREVDFILDSLYSTYTLFYLYLLQMAFSAVAAQLVAVIFNGTVYPLLILMLVASVLSLVCFRLGVGTGKSV</sequence>
<evidence type="ECO:0000256" key="1">
    <source>
        <dbReference type="SAM" id="Phobius"/>
    </source>
</evidence>
<keyword evidence="1" id="KW-0812">Transmembrane</keyword>
<evidence type="ECO:0000313" key="2">
    <source>
        <dbReference type="EMBL" id="PCJ21867.1"/>
    </source>
</evidence>
<keyword evidence="1" id="KW-1133">Transmembrane helix</keyword>
<keyword evidence="1" id="KW-0472">Membrane</keyword>
<protein>
    <submittedName>
        <fullName evidence="2">Uncharacterized protein</fullName>
    </submittedName>
</protein>
<organism evidence="2 3">
    <name type="scientific">SAR86 cluster bacterium</name>
    <dbReference type="NCBI Taxonomy" id="2030880"/>
    <lineage>
        <taxon>Bacteria</taxon>
        <taxon>Pseudomonadati</taxon>
        <taxon>Pseudomonadota</taxon>
        <taxon>Gammaproteobacteria</taxon>
        <taxon>SAR86 cluster</taxon>
    </lineage>
</organism>
<dbReference type="AlphaFoldDB" id="A0A2A5ARG2"/>
<comment type="caution">
    <text evidence="2">The sequence shown here is derived from an EMBL/GenBank/DDBJ whole genome shotgun (WGS) entry which is preliminary data.</text>
</comment>
<name>A0A2A5ARG2_9GAMM</name>
<dbReference type="Proteomes" id="UP000218327">
    <property type="component" value="Unassembled WGS sequence"/>
</dbReference>
<dbReference type="EMBL" id="NVVJ01000070">
    <property type="protein sequence ID" value="PCJ21867.1"/>
    <property type="molecule type" value="Genomic_DNA"/>
</dbReference>
<evidence type="ECO:0000313" key="3">
    <source>
        <dbReference type="Proteomes" id="UP000218327"/>
    </source>
</evidence>
<reference evidence="3" key="1">
    <citation type="submission" date="2017-08" db="EMBL/GenBank/DDBJ databases">
        <title>A dynamic microbial community with high functional redundancy inhabits the cold, oxic subseafloor aquifer.</title>
        <authorList>
            <person name="Tully B.J."/>
            <person name="Wheat C.G."/>
            <person name="Glazer B.T."/>
            <person name="Huber J.A."/>
        </authorList>
    </citation>
    <scope>NUCLEOTIDE SEQUENCE [LARGE SCALE GENOMIC DNA]</scope>
</reference>
<proteinExistence type="predicted"/>